<gene>
    <name evidence="7" type="ORF">DFO73_10966</name>
</gene>
<dbReference type="PANTHER" id="PTHR13748">
    <property type="entry name" value="COBW-RELATED"/>
    <property type="match status" value="1"/>
</dbReference>
<dbReference type="Gene3D" id="3.40.50.300">
    <property type="entry name" value="P-loop containing nucleotide triphosphate hydrolases"/>
    <property type="match status" value="1"/>
</dbReference>
<evidence type="ECO:0000256" key="4">
    <source>
        <dbReference type="ARBA" id="ARBA00034320"/>
    </source>
</evidence>
<comment type="catalytic activity">
    <reaction evidence="5">
        <text>GTP + H2O = GDP + phosphate + H(+)</text>
        <dbReference type="Rhea" id="RHEA:19669"/>
        <dbReference type="ChEBI" id="CHEBI:15377"/>
        <dbReference type="ChEBI" id="CHEBI:15378"/>
        <dbReference type="ChEBI" id="CHEBI:37565"/>
        <dbReference type="ChEBI" id="CHEBI:43474"/>
        <dbReference type="ChEBI" id="CHEBI:58189"/>
    </reaction>
    <physiologicalReaction direction="left-to-right" evidence="5">
        <dbReference type="Rhea" id="RHEA:19670"/>
    </physiologicalReaction>
</comment>
<reference evidence="7 8" key="1">
    <citation type="submission" date="2018-05" db="EMBL/GenBank/DDBJ databases">
        <title>Freshwater and sediment microbial communities from various areas in North America, analyzing microbe dynamics in response to fracking.</title>
        <authorList>
            <person name="Lamendella R."/>
        </authorList>
    </citation>
    <scope>NUCLEOTIDE SEQUENCE [LARGE SCALE GENOMIC DNA]</scope>
    <source>
        <strain evidence="7 8">15_TX</strain>
    </source>
</reference>
<protein>
    <submittedName>
        <fullName evidence="7">G3E family GTPase</fullName>
    </submittedName>
</protein>
<comment type="similarity">
    <text evidence="4">Belongs to the SIMIBI class G3E GTPase family. ZNG1 subfamily.</text>
</comment>
<keyword evidence="3" id="KW-0143">Chaperone</keyword>
<keyword evidence="2" id="KW-0378">Hydrolase</keyword>
<evidence type="ECO:0000256" key="1">
    <source>
        <dbReference type="ARBA" id="ARBA00022741"/>
    </source>
</evidence>
<evidence type="ECO:0000259" key="6">
    <source>
        <dbReference type="SMART" id="SM00833"/>
    </source>
</evidence>
<dbReference type="GO" id="GO:0000166">
    <property type="term" value="F:nucleotide binding"/>
    <property type="evidence" value="ECO:0007669"/>
    <property type="project" value="UniProtKB-KW"/>
</dbReference>
<dbReference type="InterPro" id="IPR027417">
    <property type="entry name" value="P-loop_NTPase"/>
</dbReference>
<dbReference type="InterPro" id="IPR036627">
    <property type="entry name" value="CobW-likC_sf"/>
</dbReference>
<dbReference type="GO" id="GO:0016787">
    <property type="term" value="F:hydrolase activity"/>
    <property type="evidence" value="ECO:0007669"/>
    <property type="project" value="UniProtKB-KW"/>
</dbReference>
<organism evidence="7 8">
    <name type="scientific">Cytobacillus oceanisediminis</name>
    <dbReference type="NCBI Taxonomy" id="665099"/>
    <lineage>
        <taxon>Bacteria</taxon>
        <taxon>Bacillati</taxon>
        <taxon>Bacillota</taxon>
        <taxon>Bacilli</taxon>
        <taxon>Bacillales</taxon>
        <taxon>Bacillaceae</taxon>
        <taxon>Cytobacillus</taxon>
    </lineage>
</organism>
<dbReference type="InterPro" id="IPR011629">
    <property type="entry name" value="CobW-like_C"/>
</dbReference>
<dbReference type="InterPro" id="IPR051316">
    <property type="entry name" value="Zinc-reg_GTPase_activator"/>
</dbReference>
<evidence type="ECO:0000256" key="3">
    <source>
        <dbReference type="ARBA" id="ARBA00023186"/>
    </source>
</evidence>
<sequence length="315" mass="35839">MIEHEQGKKTEINILSGFLGSGKTTLLQRLLKNEEKRKRKVGVVMNEIGQVSIDSATVPKDTPLKELLNGCVCCTLSDKLEVQMYDLLENHNLDVVYIETTGVAHPLEVLDACLSPLLADKLNIGTIISVIDASGWSNRHSFKRPLQKLITEQAKHADVIVINKVDLISDEKQEEIMNELHALNQTGKIVTAEFTNIDIDSMTVRKTSKDAAREKVHATEHLHIKTYVHTFENPVNKNRFEEFLRNIPENIYRIKGYIRFEGDPATFLFQYAYGVPYHTNAGIKMKELLVFIGDELEHEVLRKSLLQLEHAPRQM</sequence>
<comment type="caution">
    <text evidence="7">The sequence shown here is derived from an EMBL/GenBank/DDBJ whole genome shotgun (WGS) entry which is preliminary data.</text>
</comment>
<evidence type="ECO:0000256" key="2">
    <source>
        <dbReference type="ARBA" id="ARBA00022801"/>
    </source>
</evidence>
<dbReference type="RefSeq" id="WP_110065863.1">
    <property type="nucleotide sequence ID" value="NZ_QGTW01000009.1"/>
</dbReference>
<keyword evidence="1" id="KW-0547">Nucleotide-binding</keyword>
<evidence type="ECO:0000313" key="8">
    <source>
        <dbReference type="Proteomes" id="UP000247150"/>
    </source>
</evidence>
<dbReference type="Proteomes" id="UP000247150">
    <property type="component" value="Unassembled WGS sequence"/>
</dbReference>
<accession>A0A2V3A076</accession>
<dbReference type="OrthoDB" id="9808822at2"/>
<dbReference type="Pfam" id="PF02492">
    <property type="entry name" value="cobW"/>
    <property type="match status" value="1"/>
</dbReference>
<dbReference type="GO" id="GO:0005737">
    <property type="term" value="C:cytoplasm"/>
    <property type="evidence" value="ECO:0007669"/>
    <property type="project" value="TreeGrafter"/>
</dbReference>
<dbReference type="SUPFAM" id="SSF52540">
    <property type="entry name" value="P-loop containing nucleoside triphosphate hydrolases"/>
    <property type="match status" value="1"/>
</dbReference>
<dbReference type="CDD" id="cd03112">
    <property type="entry name" value="CobW-like"/>
    <property type="match status" value="1"/>
</dbReference>
<evidence type="ECO:0000256" key="5">
    <source>
        <dbReference type="ARBA" id="ARBA00049117"/>
    </source>
</evidence>
<dbReference type="SMART" id="SM00833">
    <property type="entry name" value="CobW_C"/>
    <property type="match status" value="1"/>
</dbReference>
<dbReference type="InterPro" id="IPR003495">
    <property type="entry name" value="CobW/HypB/UreG_nucleotide-bd"/>
</dbReference>
<evidence type="ECO:0000313" key="7">
    <source>
        <dbReference type="EMBL" id="PWW26901.1"/>
    </source>
</evidence>
<dbReference type="Gene3D" id="3.30.1220.10">
    <property type="entry name" value="CobW-like, C-terminal domain"/>
    <property type="match status" value="1"/>
</dbReference>
<dbReference type="Pfam" id="PF07683">
    <property type="entry name" value="CobW_C"/>
    <property type="match status" value="1"/>
</dbReference>
<name>A0A2V3A076_9BACI</name>
<proteinExistence type="inferred from homology"/>
<feature type="domain" description="CobW C-terminal" evidence="6">
    <location>
        <begin position="224"/>
        <end position="309"/>
    </location>
</feature>
<dbReference type="PANTHER" id="PTHR13748:SF62">
    <property type="entry name" value="COBW DOMAIN-CONTAINING PROTEIN"/>
    <property type="match status" value="1"/>
</dbReference>
<dbReference type="EMBL" id="QGTW01000009">
    <property type="protein sequence ID" value="PWW26901.1"/>
    <property type="molecule type" value="Genomic_DNA"/>
</dbReference>
<dbReference type="AlphaFoldDB" id="A0A2V3A076"/>